<proteinExistence type="predicted"/>
<dbReference type="EMBL" id="MU277239">
    <property type="protein sequence ID" value="KAI0058047.1"/>
    <property type="molecule type" value="Genomic_DNA"/>
</dbReference>
<gene>
    <name evidence="1" type="ORF">BV25DRAFT_1309049</name>
</gene>
<sequence length="170" mass="19035">MRISSTTTSSTSVRHHGRRSLDVLCPEKYWLYQTWDFISRTHIAPCNDVRRLQRILHRPLGGRVALHPLNAPYNPSTADPCSHLVEPAAQAPRHPVTSRSIPVCTRSTSRTSTLNPERPLPTTTIRRVTSSHSTPSTSSASLSRPHWGPRKRALRARKHADVVVRQCVAS</sequence>
<evidence type="ECO:0000313" key="2">
    <source>
        <dbReference type="Proteomes" id="UP000814140"/>
    </source>
</evidence>
<accession>A0ACB8SPC1</accession>
<reference evidence="1" key="1">
    <citation type="submission" date="2021-03" db="EMBL/GenBank/DDBJ databases">
        <authorList>
            <consortium name="DOE Joint Genome Institute"/>
            <person name="Ahrendt S."/>
            <person name="Looney B.P."/>
            <person name="Miyauchi S."/>
            <person name="Morin E."/>
            <person name="Drula E."/>
            <person name="Courty P.E."/>
            <person name="Chicoki N."/>
            <person name="Fauchery L."/>
            <person name="Kohler A."/>
            <person name="Kuo A."/>
            <person name="Labutti K."/>
            <person name="Pangilinan J."/>
            <person name="Lipzen A."/>
            <person name="Riley R."/>
            <person name="Andreopoulos W."/>
            <person name="He G."/>
            <person name="Johnson J."/>
            <person name="Barry K.W."/>
            <person name="Grigoriev I.V."/>
            <person name="Nagy L."/>
            <person name="Hibbett D."/>
            <person name="Henrissat B."/>
            <person name="Matheny P.B."/>
            <person name="Labbe J."/>
            <person name="Martin F."/>
        </authorList>
    </citation>
    <scope>NUCLEOTIDE SEQUENCE</scope>
    <source>
        <strain evidence="1">HHB10654</strain>
    </source>
</reference>
<reference evidence="1" key="2">
    <citation type="journal article" date="2022" name="New Phytol.">
        <title>Evolutionary transition to the ectomycorrhizal habit in the genomes of a hyperdiverse lineage of mushroom-forming fungi.</title>
        <authorList>
            <person name="Looney B."/>
            <person name="Miyauchi S."/>
            <person name="Morin E."/>
            <person name="Drula E."/>
            <person name="Courty P.E."/>
            <person name="Kohler A."/>
            <person name="Kuo A."/>
            <person name="LaButti K."/>
            <person name="Pangilinan J."/>
            <person name="Lipzen A."/>
            <person name="Riley R."/>
            <person name="Andreopoulos W."/>
            <person name="He G."/>
            <person name="Johnson J."/>
            <person name="Nolan M."/>
            <person name="Tritt A."/>
            <person name="Barry K.W."/>
            <person name="Grigoriev I.V."/>
            <person name="Nagy L.G."/>
            <person name="Hibbett D."/>
            <person name="Henrissat B."/>
            <person name="Matheny P.B."/>
            <person name="Labbe J."/>
            <person name="Martin F.M."/>
        </authorList>
    </citation>
    <scope>NUCLEOTIDE SEQUENCE</scope>
    <source>
        <strain evidence="1">HHB10654</strain>
    </source>
</reference>
<keyword evidence="2" id="KW-1185">Reference proteome</keyword>
<organism evidence="1 2">
    <name type="scientific">Artomyces pyxidatus</name>
    <dbReference type="NCBI Taxonomy" id="48021"/>
    <lineage>
        <taxon>Eukaryota</taxon>
        <taxon>Fungi</taxon>
        <taxon>Dikarya</taxon>
        <taxon>Basidiomycota</taxon>
        <taxon>Agaricomycotina</taxon>
        <taxon>Agaricomycetes</taxon>
        <taxon>Russulales</taxon>
        <taxon>Auriscalpiaceae</taxon>
        <taxon>Artomyces</taxon>
    </lineage>
</organism>
<comment type="caution">
    <text evidence="1">The sequence shown here is derived from an EMBL/GenBank/DDBJ whole genome shotgun (WGS) entry which is preliminary data.</text>
</comment>
<dbReference type="Proteomes" id="UP000814140">
    <property type="component" value="Unassembled WGS sequence"/>
</dbReference>
<protein>
    <submittedName>
        <fullName evidence="1">Uncharacterized protein</fullName>
    </submittedName>
</protein>
<evidence type="ECO:0000313" key="1">
    <source>
        <dbReference type="EMBL" id="KAI0058047.1"/>
    </source>
</evidence>
<name>A0ACB8SPC1_9AGAM</name>